<dbReference type="PANTHER" id="PTHR10791">
    <property type="entry name" value="RAG1-ACTIVATING PROTEIN 1"/>
    <property type="match status" value="1"/>
</dbReference>
<evidence type="ECO:0000256" key="7">
    <source>
        <dbReference type="ARBA" id="ARBA00022989"/>
    </source>
</evidence>
<dbReference type="GO" id="GO:0051119">
    <property type="term" value="F:sugar transmembrane transporter activity"/>
    <property type="evidence" value="ECO:0007669"/>
    <property type="project" value="InterPro"/>
</dbReference>
<evidence type="ECO:0000256" key="4">
    <source>
        <dbReference type="ARBA" id="ARBA00022597"/>
    </source>
</evidence>
<proteinExistence type="inferred from homology"/>
<reference evidence="9 10" key="1">
    <citation type="journal article" date="2020" name="bioRxiv">
        <title>Sequence and annotation of 42 cannabis genomes reveals extensive copy number variation in cannabinoid synthesis and pathogen resistance genes.</title>
        <authorList>
            <person name="Mckernan K.J."/>
            <person name="Helbert Y."/>
            <person name="Kane L.T."/>
            <person name="Ebling H."/>
            <person name="Zhang L."/>
            <person name="Liu B."/>
            <person name="Eaton Z."/>
            <person name="Mclaughlin S."/>
            <person name="Kingan S."/>
            <person name="Baybayan P."/>
            <person name="Concepcion G."/>
            <person name="Jordan M."/>
            <person name="Riva A."/>
            <person name="Barbazuk W."/>
            <person name="Harkins T."/>
        </authorList>
    </citation>
    <scope>NUCLEOTIDE SEQUENCE [LARGE SCALE GENOMIC DNA]</scope>
    <source>
        <strain evidence="10">cv. Jamaican Lion 4</strain>
        <tissue evidence="9">Leaf</tissue>
    </source>
</reference>
<evidence type="ECO:0000313" key="10">
    <source>
        <dbReference type="Proteomes" id="UP000525078"/>
    </source>
</evidence>
<name>A0A7J6DRK5_CANSA</name>
<keyword evidence="6" id="KW-0677">Repeat</keyword>
<evidence type="ECO:0000256" key="3">
    <source>
        <dbReference type="ARBA" id="ARBA00022448"/>
    </source>
</evidence>
<dbReference type="Gene3D" id="1.20.1280.290">
    <property type="match status" value="1"/>
</dbReference>
<comment type="similarity">
    <text evidence="2">Belongs to the SWEET sugar transporter family.</text>
</comment>
<comment type="caution">
    <text evidence="9">The sequence shown here is derived from an EMBL/GenBank/DDBJ whole genome shotgun (WGS) entry which is preliminary data.</text>
</comment>
<dbReference type="InterPro" id="IPR004316">
    <property type="entry name" value="SWEET_rpt"/>
</dbReference>
<dbReference type="PANTHER" id="PTHR10791:SF130">
    <property type="entry name" value="BIDIRECTIONAL SUGAR TRANSPORTER SWEET6-RELATED"/>
    <property type="match status" value="1"/>
</dbReference>
<protein>
    <submittedName>
        <fullName evidence="9">Uncharacterized protein</fullName>
    </submittedName>
</protein>
<dbReference type="Pfam" id="PF03083">
    <property type="entry name" value="MtN3_slv"/>
    <property type="match status" value="1"/>
</dbReference>
<organism evidence="9 10">
    <name type="scientific">Cannabis sativa</name>
    <name type="common">Hemp</name>
    <name type="synonym">Marijuana</name>
    <dbReference type="NCBI Taxonomy" id="3483"/>
    <lineage>
        <taxon>Eukaryota</taxon>
        <taxon>Viridiplantae</taxon>
        <taxon>Streptophyta</taxon>
        <taxon>Embryophyta</taxon>
        <taxon>Tracheophyta</taxon>
        <taxon>Spermatophyta</taxon>
        <taxon>Magnoliopsida</taxon>
        <taxon>eudicotyledons</taxon>
        <taxon>Gunneridae</taxon>
        <taxon>Pentapetalae</taxon>
        <taxon>rosids</taxon>
        <taxon>fabids</taxon>
        <taxon>Rosales</taxon>
        <taxon>Cannabaceae</taxon>
        <taxon>Cannabis</taxon>
    </lineage>
</organism>
<evidence type="ECO:0000256" key="8">
    <source>
        <dbReference type="ARBA" id="ARBA00023136"/>
    </source>
</evidence>
<evidence type="ECO:0000256" key="1">
    <source>
        <dbReference type="ARBA" id="ARBA00004127"/>
    </source>
</evidence>
<comment type="subcellular location">
    <subcellularLocation>
        <location evidence="1">Endomembrane system</location>
        <topology evidence="1">Multi-pass membrane protein</topology>
    </subcellularLocation>
</comment>
<dbReference type="GO" id="GO:0012505">
    <property type="term" value="C:endomembrane system"/>
    <property type="evidence" value="ECO:0007669"/>
    <property type="project" value="UniProtKB-SubCell"/>
</dbReference>
<keyword evidence="8" id="KW-0472">Membrane</keyword>
<evidence type="ECO:0000256" key="6">
    <source>
        <dbReference type="ARBA" id="ARBA00022737"/>
    </source>
</evidence>
<evidence type="ECO:0000256" key="5">
    <source>
        <dbReference type="ARBA" id="ARBA00022692"/>
    </source>
</evidence>
<keyword evidence="4" id="KW-0762">Sugar transport</keyword>
<dbReference type="EMBL" id="JAATIP010000432">
    <property type="protein sequence ID" value="KAF4348734.1"/>
    <property type="molecule type" value="Genomic_DNA"/>
</dbReference>
<dbReference type="InterPro" id="IPR047664">
    <property type="entry name" value="SWEET"/>
</dbReference>
<dbReference type="Proteomes" id="UP000525078">
    <property type="component" value="Unassembled WGS sequence"/>
</dbReference>
<keyword evidence="5" id="KW-0812">Transmembrane</keyword>
<dbReference type="AlphaFoldDB" id="A0A7J6DRK5"/>
<dbReference type="GO" id="GO:0016020">
    <property type="term" value="C:membrane"/>
    <property type="evidence" value="ECO:0007669"/>
    <property type="project" value="InterPro"/>
</dbReference>
<evidence type="ECO:0000313" key="9">
    <source>
        <dbReference type="EMBL" id="KAF4348734.1"/>
    </source>
</evidence>
<keyword evidence="3" id="KW-0813">Transport</keyword>
<keyword evidence="7" id="KW-1133">Transmembrane helix</keyword>
<accession>A0A7J6DRK5</accession>
<sequence length="74" mass="8227">MIKVVLVLAELVFISILTLLTLTLSHSHNKRSIIIYVAPLAVMKSVITTKSVEFMPFFLSFASLLNDAQNFISS</sequence>
<evidence type="ECO:0000256" key="2">
    <source>
        <dbReference type="ARBA" id="ARBA00007809"/>
    </source>
</evidence>
<gene>
    <name evidence="9" type="ORF">F8388_002710</name>
</gene>